<proteinExistence type="predicted"/>
<name>A0A9X2CC65_9GAMM</name>
<dbReference type="AlphaFoldDB" id="A0A9X2CC65"/>
<reference evidence="2" key="1">
    <citation type="submission" date="2022-01" db="EMBL/GenBank/DDBJ databases">
        <title>Whole genome-based taxonomy of the Shewanellaceae.</title>
        <authorList>
            <person name="Martin-Rodriguez A.J."/>
        </authorList>
    </citation>
    <scope>NUCLEOTIDE SEQUENCE</scope>
    <source>
        <strain evidence="2">DSM 23803</strain>
    </source>
</reference>
<evidence type="ECO:0008006" key="4">
    <source>
        <dbReference type="Google" id="ProtNLM"/>
    </source>
</evidence>
<dbReference type="Proteomes" id="UP001139408">
    <property type="component" value="Unassembled WGS sequence"/>
</dbReference>
<protein>
    <recommendedName>
        <fullName evidence="4">Flagella biosynthesis chaperone for FliD, FliT</fullName>
    </recommendedName>
</protein>
<dbReference type="RefSeq" id="WP_188923620.1">
    <property type="nucleotide sequence ID" value="NZ_BMQI01000002.1"/>
</dbReference>
<feature type="coiled-coil region" evidence="1">
    <location>
        <begin position="5"/>
        <end position="32"/>
    </location>
</feature>
<sequence length="108" mass="12442">MDTNLETTNAKIEDLLNQIEQTAAENDDSDKLVLLLLDSIRERQISIDSMINDAVDDTFAPSLSKQLKLTESFSRRASQIMSHRQNLLNLKRTHQRQVKVYQNIDANR</sequence>
<comment type="caution">
    <text evidence="2">The sequence shown here is derived from an EMBL/GenBank/DDBJ whole genome shotgun (WGS) entry which is preliminary data.</text>
</comment>
<evidence type="ECO:0000313" key="2">
    <source>
        <dbReference type="EMBL" id="MCL1103976.1"/>
    </source>
</evidence>
<gene>
    <name evidence="2" type="ORF">L2749_01685</name>
</gene>
<keyword evidence="3" id="KW-1185">Reference proteome</keyword>
<evidence type="ECO:0000256" key="1">
    <source>
        <dbReference type="SAM" id="Coils"/>
    </source>
</evidence>
<evidence type="ECO:0000313" key="3">
    <source>
        <dbReference type="Proteomes" id="UP001139408"/>
    </source>
</evidence>
<keyword evidence="1" id="KW-0175">Coiled coil</keyword>
<organism evidence="2 3">
    <name type="scientific">Shewanella algicola</name>
    <dbReference type="NCBI Taxonomy" id="640633"/>
    <lineage>
        <taxon>Bacteria</taxon>
        <taxon>Pseudomonadati</taxon>
        <taxon>Pseudomonadota</taxon>
        <taxon>Gammaproteobacteria</taxon>
        <taxon>Alteromonadales</taxon>
        <taxon>Shewanellaceae</taxon>
        <taxon>Shewanella</taxon>
    </lineage>
</organism>
<dbReference type="EMBL" id="JAKILJ010000002">
    <property type="protein sequence ID" value="MCL1103976.1"/>
    <property type="molecule type" value="Genomic_DNA"/>
</dbReference>
<accession>A0A9X2CC65</accession>